<gene>
    <name evidence="4" type="ORF">RI536_04775</name>
</gene>
<evidence type="ECO:0000256" key="3">
    <source>
        <dbReference type="ARBA" id="ARBA00022737"/>
    </source>
</evidence>
<protein>
    <submittedName>
        <fullName evidence="4">DapH/DapD/GlmU-related protein</fullName>
    </submittedName>
</protein>
<dbReference type="InterPro" id="IPR001451">
    <property type="entry name" value="Hexapep"/>
</dbReference>
<accession>A0AAW8VT62</accession>
<evidence type="ECO:0000313" key="4">
    <source>
        <dbReference type="EMBL" id="MDT6989414.1"/>
    </source>
</evidence>
<keyword evidence="3" id="KW-0677">Repeat</keyword>
<keyword evidence="2" id="KW-0808">Transferase</keyword>
<organism evidence="4 5">
    <name type="scientific">Lactiplantibacillus pentosus</name>
    <name type="common">Lactobacillus pentosus</name>
    <dbReference type="NCBI Taxonomy" id="1589"/>
    <lineage>
        <taxon>Bacteria</taxon>
        <taxon>Bacillati</taxon>
        <taxon>Bacillota</taxon>
        <taxon>Bacilli</taxon>
        <taxon>Lactobacillales</taxon>
        <taxon>Lactobacillaceae</taxon>
        <taxon>Lactiplantibacillus</taxon>
    </lineage>
</organism>
<comment type="similarity">
    <text evidence="1">Belongs to the transferase hexapeptide repeat family.</text>
</comment>
<dbReference type="InterPro" id="IPR011004">
    <property type="entry name" value="Trimer_LpxA-like_sf"/>
</dbReference>
<evidence type="ECO:0000256" key="2">
    <source>
        <dbReference type="ARBA" id="ARBA00022679"/>
    </source>
</evidence>
<name>A0AAW8VT62_LACPE</name>
<dbReference type="EMBL" id="JAVLAQ010000001">
    <property type="protein sequence ID" value="MDT6989414.1"/>
    <property type="molecule type" value="Genomic_DNA"/>
</dbReference>
<dbReference type="RefSeq" id="WP_253956452.1">
    <property type="nucleotide sequence ID" value="NZ_JAGXBR010000040.1"/>
</dbReference>
<dbReference type="PANTHER" id="PTHR23416:SF23">
    <property type="entry name" value="ACETYLTRANSFERASE C18B11.09C-RELATED"/>
    <property type="match status" value="1"/>
</dbReference>
<dbReference type="AlphaFoldDB" id="A0AAW8VT62"/>
<evidence type="ECO:0000256" key="1">
    <source>
        <dbReference type="ARBA" id="ARBA00007274"/>
    </source>
</evidence>
<dbReference type="PANTHER" id="PTHR23416">
    <property type="entry name" value="SIALIC ACID SYNTHASE-RELATED"/>
    <property type="match status" value="1"/>
</dbReference>
<evidence type="ECO:0000313" key="5">
    <source>
        <dbReference type="Proteomes" id="UP001267003"/>
    </source>
</evidence>
<dbReference type="InterPro" id="IPR018357">
    <property type="entry name" value="Hexapep_transf_CS"/>
</dbReference>
<dbReference type="Proteomes" id="UP001267003">
    <property type="component" value="Unassembled WGS sequence"/>
</dbReference>
<comment type="caution">
    <text evidence="4">The sequence shown here is derived from an EMBL/GenBank/DDBJ whole genome shotgun (WGS) entry which is preliminary data.</text>
</comment>
<dbReference type="GO" id="GO:0008374">
    <property type="term" value="F:O-acyltransferase activity"/>
    <property type="evidence" value="ECO:0007669"/>
    <property type="project" value="TreeGrafter"/>
</dbReference>
<reference evidence="4" key="1">
    <citation type="submission" date="2023-08" db="EMBL/GenBank/DDBJ databases">
        <authorList>
            <person name="Page C.A."/>
            <person name="Perez-Diaz I.M."/>
        </authorList>
    </citation>
    <scope>NUCLEOTIDE SEQUENCE</scope>
    <source>
        <strain evidence="4">7.8.46</strain>
    </source>
</reference>
<sequence>MKEGRLIEPKYLDKAQLAAIQPVIDENQRRVHQLNHTAKTLPEIRQILSEITGQDIDDSVEVRLPLWTDYGRNLRLSKRVYINDNVQITDLGGISLADDVLIGPGAMLLSVNHPLDPAKRRAVVVEPIKVERNAWIGAGAKILAGVTIGENAVVGAGAVVTKSVPANTVVAGVPAKVIKTIEG</sequence>
<dbReference type="PROSITE" id="PS00101">
    <property type="entry name" value="HEXAPEP_TRANSFERASES"/>
    <property type="match status" value="1"/>
</dbReference>
<dbReference type="Gene3D" id="2.160.10.10">
    <property type="entry name" value="Hexapeptide repeat proteins"/>
    <property type="match status" value="1"/>
</dbReference>
<dbReference type="SUPFAM" id="SSF51161">
    <property type="entry name" value="Trimeric LpxA-like enzymes"/>
    <property type="match status" value="1"/>
</dbReference>
<dbReference type="InterPro" id="IPR051159">
    <property type="entry name" value="Hexapeptide_acetyltransf"/>
</dbReference>
<dbReference type="Pfam" id="PF00132">
    <property type="entry name" value="Hexapep"/>
    <property type="match status" value="1"/>
</dbReference>
<proteinExistence type="inferred from homology"/>